<evidence type="ECO:0000313" key="9">
    <source>
        <dbReference type="EMBL" id="AVX03724.1"/>
    </source>
</evidence>
<feature type="transmembrane region" description="Helical" evidence="7">
    <location>
        <begin position="218"/>
        <end position="239"/>
    </location>
</feature>
<evidence type="ECO:0000256" key="4">
    <source>
        <dbReference type="ARBA" id="ARBA00022692"/>
    </source>
</evidence>
<keyword evidence="10" id="KW-1185">Reference proteome</keyword>
<dbReference type="Gene3D" id="1.20.1250.20">
    <property type="entry name" value="MFS general substrate transporter like domains"/>
    <property type="match status" value="1"/>
</dbReference>
<dbReference type="EMBL" id="CP021330">
    <property type="protein sequence ID" value="AVX03724.1"/>
    <property type="molecule type" value="Genomic_DNA"/>
</dbReference>
<feature type="domain" description="Major facilitator superfamily (MFS) profile" evidence="8">
    <location>
        <begin position="212"/>
        <end position="414"/>
    </location>
</feature>
<dbReference type="GO" id="GO:0022857">
    <property type="term" value="F:transmembrane transporter activity"/>
    <property type="evidence" value="ECO:0007669"/>
    <property type="project" value="InterPro"/>
</dbReference>
<dbReference type="Proteomes" id="UP000258927">
    <property type="component" value="Chromosome"/>
</dbReference>
<evidence type="ECO:0000256" key="3">
    <source>
        <dbReference type="ARBA" id="ARBA00022475"/>
    </source>
</evidence>
<feature type="transmembrane region" description="Helical" evidence="7">
    <location>
        <begin position="148"/>
        <end position="179"/>
    </location>
</feature>
<feature type="transmembrane region" description="Helical" evidence="7">
    <location>
        <begin position="60"/>
        <end position="77"/>
    </location>
</feature>
<evidence type="ECO:0000256" key="7">
    <source>
        <dbReference type="SAM" id="Phobius"/>
    </source>
</evidence>
<sequence>MADGVGLVAFPWIASLITRDPVAVALVAVFLRGPWFFFSLPAGVLTDRFDRRRIMVLMDFIRFVVMSAFALTVFFAGDIANISDEPSRLVLLGVLYCAALIFGMCEVLRDNAGQTILPSLVAKHQLEAANGKFSAVEMLLNGLAGPPIAGFLIAIALFMPLAVNAAAFLFAAIMVLAIVPSSSQSSRKRAAAANPTSFWFELKSGFGWLWRFPILRDLALILGGVNAAFMMGVAIYVLFAQEVLGLDAAGYGLLLTAGALGGFIGSFIVPWLGRWLDMRFMLLFAMGLMVFENTAIGLASNFAFAWMVIFIGGIGIVGWNIHTVSFRQRIIPDALLGRVNSVYRFFGWGMMPLGTLLGGLCVQIMEPFWGREWALRSPFLLAAIICGLLGLYAMGRLTRQKISDAESRAAMSAA</sequence>
<dbReference type="KEGG" id="mmyr:MXMO3_01193"/>
<keyword evidence="3" id="KW-1003">Cell membrane</keyword>
<accession>A0A2R4MCQ9</accession>
<dbReference type="InterPro" id="IPR020846">
    <property type="entry name" value="MFS_dom"/>
</dbReference>
<feature type="transmembrane region" description="Helical" evidence="7">
    <location>
        <begin position="251"/>
        <end position="273"/>
    </location>
</feature>
<name>A0A2R4MCQ9_9HYPH</name>
<dbReference type="SUPFAM" id="SSF103473">
    <property type="entry name" value="MFS general substrate transporter"/>
    <property type="match status" value="1"/>
</dbReference>
<reference evidence="9 10" key="1">
    <citation type="submission" date="2017-05" db="EMBL/GenBank/DDBJ databases">
        <title>Genome Analysis of Maritalea myrionectae HL2708#5.</title>
        <authorList>
            <consortium name="Cotde Inc.-PKNU"/>
            <person name="Jang D."/>
            <person name="Oh H.-M."/>
        </authorList>
    </citation>
    <scope>NUCLEOTIDE SEQUENCE [LARGE SCALE GENOMIC DNA]</scope>
    <source>
        <strain evidence="9 10">HL2708#5</strain>
    </source>
</reference>
<dbReference type="CDD" id="cd06173">
    <property type="entry name" value="MFS_MefA_like"/>
    <property type="match status" value="1"/>
</dbReference>
<dbReference type="AlphaFoldDB" id="A0A2R4MCQ9"/>
<keyword evidence="5 7" id="KW-1133">Transmembrane helix</keyword>
<evidence type="ECO:0000256" key="5">
    <source>
        <dbReference type="ARBA" id="ARBA00022989"/>
    </source>
</evidence>
<keyword evidence="4 7" id="KW-0812">Transmembrane</keyword>
<feature type="transmembrane region" description="Helical" evidence="7">
    <location>
        <begin position="342"/>
        <end position="365"/>
    </location>
</feature>
<proteinExistence type="predicted"/>
<evidence type="ECO:0000313" key="10">
    <source>
        <dbReference type="Proteomes" id="UP000258927"/>
    </source>
</evidence>
<dbReference type="GO" id="GO:0005886">
    <property type="term" value="C:plasma membrane"/>
    <property type="evidence" value="ECO:0007669"/>
    <property type="project" value="UniProtKB-SubCell"/>
</dbReference>
<evidence type="ECO:0000256" key="1">
    <source>
        <dbReference type="ARBA" id="ARBA00004651"/>
    </source>
</evidence>
<comment type="subcellular location">
    <subcellularLocation>
        <location evidence="1">Cell membrane</location>
        <topology evidence="1">Multi-pass membrane protein</topology>
    </subcellularLocation>
</comment>
<feature type="transmembrane region" description="Helical" evidence="7">
    <location>
        <begin position="89"/>
        <end position="109"/>
    </location>
</feature>
<evidence type="ECO:0000256" key="6">
    <source>
        <dbReference type="ARBA" id="ARBA00023136"/>
    </source>
</evidence>
<organism evidence="9 10">
    <name type="scientific">Maritalea myrionectae</name>
    <dbReference type="NCBI Taxonomy" id="454601"/>
    <lineage>
        <taxon>Bacteria</taxon>
        <taxon>Pseudomonadati</taxon>
        <taxon>Pseudomonadota</taxon>
        <taxon>Alphaproteobacteria</taxon>
        <taxon>Hyphomicrobiales</taxon>
        <taxon>Devosiaceae</taxon>
        <taxon>Maritalea</taxon>
    </lineage>
</organism>
<feature type="transmembrane region" description="Helical" evidence="7">
    <location>
        <begin position="304"/>
        <end position="321"/>
    </location>
</feature>
<feature type="transmembrane region" description="Helical" evidence="7">
    <location>
        <begin position="280"/>
        <end position="298"/>
    </location>
</feature>
<dbReference type="Pfam" id="PF05977">
    <property type="entry name" value="MFS_3"/>
    <property type="match status" value="1"/>
</dbReference>
<keyword evidence="6 7" id="KW-0472">Membrane</keyword>
<dbReference type="InterPro" id="IPR010290">
    <property type="entry name" value="TM_effector"/>
</dbReference>
<protein>
    <submittedName>
        <fullName evidence="9">Leucine dehydrogenase</fullName>
    </submittedName>
</protein>
<dbReference type="InterPro" id="IPR036259">
    <property type="entry name" value="MFS_trans_sf"/>
</dbReference>
<gene>
    <name evidence="9" type="ORF">MXMO3_01193</name>
</gene>
<dbReference type="STRING" id="1122213.GCA_000423365_01603"/>
<keyword evidence="2" id="KW-0813">Transport</keyword>
<evidence type="ECO:0000259" key="8">
    <source>
        <dbReference type="PROSITE" id="PS50850"/>
    </source>
</evidence>
<feature type="transmembrane region" description="Helical" evidence="7">
    <location>
        <begin position="21"/>
        <end position="40"/>
    </location>
</feature>
<feature type="transmembrane region" description="Helical" evidence="7">
    <location>
        <begin position="377"/>
        <end position="394"/>
    </location>
</feature>
<dbReference type="PANTHER" id="PTHR23513:SF6">
    <property type="entry name" value="MAJOR FACILITATOR SUPERFAMILY ASSOCIATED DOMAIN-CONTAINING PROTEIN"/>
    <property type="match status" value="1"/>
</dbReference>
<dbReference type="PROSITE" id="PS50850">
    <property type="entry name" value="MFS"/>
    <property type="match status" value="1"/>
</dbReference>
<evidence type="ECO:0000256" key="2">
    <source>
        <dbReference type="ARBA" id="ARBA00022448"/>
    </source>
</evidence>
<dbReference type="PANTHER" id="PTHR23513">
    <property type="entry name" value="INTEGRAL MEMBRANE EFFLUX PROTEIN-RELATED"/>
    <property type="match status" value="1"/>
</dbReference>